<organism evidence="1">
    <name type="scientific">Anguilla anguilla</name>
    <name type="common">European freshwater eel</name>
    <name type="synonym">Muraena anguilla</name>
    <dbReference type="NCBI Taxonomy" id="7936"/>
    <lineage>
        <taxon>Eukaryota</taxon>
        <taxon>Metazoa</taxon>
        <taxon>Chordata</taxon>
        <taxon>Craniata</taxon>
        <taxon>Vertebrata</taxon>
        <taxon>Euteleostomi</taxon>
        <taxon>Actinopterygii</taxon>
        <taxon>Neopterygii</taxon>
        <taxon>Teleostei</taxon>
        <taxon>Anguilliformes</taxon>
        <taxon>Anguillidae</taxon>
        <taxon>Anguilla</taxon>
    </lineage>
</organism>
<dbReference type="EMBL" id="GBXM01105488">
    <property type="protein sequence ID" value="JAH03089.1"/>
    <property type="molecule type" value="Transcribed_RNA"/>
</dbReference>
<dbReference type="AlphaFoldDB" id="A0A0E9PEX6"/>
<name>A0A0E9PEX6_ANGAN</name>
<reference evidence="1" key="2">
    <citation type="journal article" date="2015" name="Fish Shellfish Immunol.">
        <title>Early steps in the European eel (Anguilla anguilla)-Vibrio vulnificus interaction in the gills: Role of the RtxA13 toxin.</title>
        <authorList>
            <person name="Callol A."/>
            <person name="Pajuelo D."/>
            <person name="Ebbesson L."/>
            <person name="Teles M."/>
            <person name="MacKenzie S."/>
            <person name="Amaro C."/>
        </authorList>
    </citation>
    <scope>NUCLEOTIDE SEQUENCE</scope>
</reference>
<proteinExistence type="predicted"/>
<evidence type="ECO:0000313" key="1">
    <source>
        <dbReference type="EMBL" id="JAH03089.1"/>
    </source>
</evidence>
<sequence>MNSEVHQNMLSTQVPTNVSQLIGRCFILQQDKLSQTYC</sequence>
<protein>
    <submittedName>
        <fullName evidence="1">Uncharacterized protein</fullName>
    </submittedName>
</protein>
<reference evidence="1" key="1">
    <citation type="submission" date="2014-11" db="EMBL/GenBank/DDBJ databases">
        <authorList>
            <person name="Amaro Gonzalez C."/>
        </authorList>
    </citation>
    <scope>NUCLEOTIDE SEQUENCE</scope>
</reference>
<accession>A0A0E9PEX6</accession>